<dbReference type="GO" id="GO:0016020">
    <property type="term" value="C:membrane"/>
    <property type="evidence" value="ECO:0007669"/>
    <property type="project" value="UniProtKB-SubCell"/>
</dbReference>
<name>A0A9Q8LDY7_PASFU</name>
<dbReference type="PANTHER" id="PTHR48022">
    <property type="entry name" value="PLASTIDIC GLUCOSE TRANSPORTER 4"/>
    <property type="match status" value="1"/>
</dbReference>
<comment type="similarity">
    <text evidence="2">Belongs to the major facilitator superfamily. Sugar transporter (TC 2.A.1.1) family.</text>
</comment>
<evidence type="ECO:0000313" key="8">
    <source>
        <dbReference type="EMBL" id="UJO15771.1"/>
    </source>
</evidence>
<reference evidence="8" key="1">
    <citation type="submission" date="2021-12" db="EMBL/GenBank/DDBJ databases">
        <authorList>
            <person name="Zaccaron A."/>
            <person name="Stergiopoulos I."/>
        </authorList>
    </citation>
    <scope>NUCLEOTIDE SEQUENCE</scope>
    <source>
        <strain evidence="8">Race5_Kim</strain>
    </source>
</reference>
<feature type="transmembrane region" description="Helical" evidence="6">
    <location>
        <begin position="288"/>
        <end position="312"/>
    </location>
</feature>
<feature type="domain" description="Major facilitator superfamily (MFS) profile" evidence="7">
    <location>
        <begin position="1"/>
        <end position="336"/>
    </location>
</feature>
<feature type="transmembrane region" description="Helical" evidence="6">
    <location>
        <begin position="196"/>
        <end position="218"/>
    </location>
</feature>
<dbReference type="Gene3D" id="1.20.1250.20">
    <property type="entry name" value="MFS general substrate transporter like domains"/>
    <property type="match status" value="1"/>
</dbReference>
<proteinExistence type="inferred from homology"/>
<evidence type="ECO:0000256" key="2">
    <source>
        <dbReference type="ARBA" id="ARBA00010992"/>
    </source>
</evidence>
<feature type="transmembrane region" description="Helical" evidence="6">
    <location>
        <begin position="258"/>
        <end position="282"/>
    </location>
</feature>
<evidence type="ECO:0000256" key="6">
    <source>
        <dbReference type="SAM" id="Phobius"/>
    </source>
</evidence>
<reference evidence="8" key="2">
    <citation type="journal article" date="2022" name="Microb. Genom.">
        <title>A chromosome-scale genome assembly of the tomato pathogen Cladosporium fulvum reveals a compartmentalized genome architecture and the presence of a dispensable chromosome.</title>
        <authorList>
            <person name="Zaccaron A.Z."/>
            <person name="Chen L.H."/>
            <person name="Samaras A."/>
            <person name="Stergiopoulos I."/>
        </authorList>
    </citation>
    <scope>NUCLEOTIDE SEQUENCE</scope>
    <source>
        <strain evidence="8">Race5_Kim</strain>
    </source>
</reference>
<feature type="transmembrane region" description="Helical" evidence="6">
    <location>
        <begin position="75"/>
        <end position="95"/>
    </location>
</feature>
<dbReference type="InterPro" id="IPR005828">
    <property type="entry name" value="MFS_sugar_transport-like"/>
</dbReference>
<protein>
    <submittedName>
        <fullName evidence="8">Major facilitator-type transporter ecdD</fullName>
    </submittedName>
</protein>
<organism evidence="8 9">
    <name type="scientific">Passalora fulva</name>
    <name type="common">Tomato leaf mold</name>
    <name type="synonym">Cladosporium fulvum</name>
    <dbReference type="NCBI Taxonomy" id="5499"/>
    <lineage>
        <taxon>Eukaryota</taxon>
        <taxon>Fungi</taxon>
        <taxon>Dikarya</taxon>
        <taxon>Ascomycota</taxon>
        <taxon>Pezizomycotina</taxon>
        <taxon>Dothideomycetes</taxon>
        <taxon>Dothideomycetidae</taxon>
        <taxon>Mycosphaerellales</taxon>
        <taxon>Mycosphaerellaceae</taxon>
        <taxon>Fulvia</taxon>
    </lineage>
</organism>
<feature type="transmembrane region" description="Helical" evidence="6">
    <location>
        <begin position="40"/>
        <end position="63"/>
    </location>
</feature>
<dbReference type="InterPro" id="IPR036259">
    <property type="entry name" value="MFS_trans_sf"/>
</dbReference>
<dbReference type="SUPFAM" id="SSF103473">
    <property type="entry name" value="MFS general substrate transporter"/>
    <property type="match status" value="1"/>
</dbReference>
<dbReference type="AlphaFoldDB" id="A0A9Q8LDY7"/>
<evidence type="ECO:0000256" key="5">
    <source>
        <dbReference type="ARBA" id="ARBA00023136"/>
    </source>
</evidence>
<dbReference type="InterPro" id="IPR020846">
    <property type="entry name" value="MFS_dom"/>
</dbReference>
<dbReference type="KEGG" id="ffu:CLAFUR5_04420"/>
<accession>A0A9Q8LDY7</accession>
<dbReference type="InterPro" id="IPR050360">
    <property type="entry name" value="MFS_Sugar_Transporters"/>
</dbReference>
<dbReference type="GO" id="GO:0005351">
    <property type="term" value="F:carbohydrate:proton symporter activity"/>
    <property type="evidence" value="ECO:0007669"/>
    <property type="project" value="TreeGrafter"/>
</dbReference>
<keyword evidence="3 6" id="KW-0812">Transmembrane</keyword>
<dbReference type="RefSeq" id="XP_047760137.1">
    <property type="nucleotide sequence ID" value="XM_047903568.1"/>
</dbReference>
<evidence type="ECO:0000256" key="4">
    <source>
        <dbReference type="ARBA" id="ARBA00022989"/>
    </source>
</evidence>
<dbReference type="EMBL" id="CP090166">
    <property type="protein sequence ID" value="UJO15771.1"/>
    <property type="molecule type" value="Genomic_DNA"/>
</dbReference>
<comment type="subcellular location">
    <subcellularLocation>
        <location evidence="1">Membrane</location>
        <topology evidence="1">Multi-pass membrane protein</topology>
    </subcellularLocation>
</comment>
<dbReference type="GeneID" id="71984298"/>
<keyword evidence="4 6" id="KW-1133">Transmembrane helix</keyword>
<evidence type="ECO:0000256" key="1">
    <source>
        <dbReference type="ARBA" id="ARBA00004141"/>
    </source>
</evidence>
<feature type="transmembrane region" description="Helical" evidence="6">
    <location>
        <begin position="230"/>
        <end position="251"/>
    </location>
</feature>
<dbReference type="PANTHER" id="PTHR48022:SF77">
    <property type="entry name" value="MAJOR FACILITATOR SUPERFAMILY (MFS) PROFILE DOMAIN-CONTAINING PROTEIN"/>
    <property type="match status" value="1"/>
</dbReference>
<dbReference type="Pfam" id="PF00083">
    <property type="entry name" value="Sugar_tr"/>
    <property type="match status" value="1"/>
</dbReference>
<dbReference type="PROSITE" id="PS50850">
    <property type="entry name" value="MFS"/>
    <property type="match status" value="1"/>
</dbReference>
<dbReference type="Proteomes" id="UP000756132">
    <property type="component" value="Chromosome 4"/>
</dbReference>
<evidence type="ECO:0000313" key="9">
    <source>
        <dbReference type="Proteomes" id="UP000756132"/>
    </source>
</evidence>
<keyword evidence="5 6" id="KW-0472">Membrane</keyword>
<keyword evidence="9" id="KW-1185">Reference proteome</keyword>
<dbReference type="OrthoDB" id="2544694at2759"/>
<evidence type="ECO:0000256" key="3">
    <source>
        <dbReference type="ARBA" id="ARBA00022692"/>
    </source>
</evidence>
<sequence>MCVLFGAEPDVCGRKAMMGAITILLAGSIAEIASHDWQSWLGAAVLVRLGVGLAQSILITYISELAPFQIRGFMIGAYQLMLALGQLICAVASQLVQVHRPNEWRPLIATEFVFTGILIMMIWIVPESHLYYARKGDVTRAKQSMRRLYGNVAGYDIEHEYRVIEHGIEAEKELSRASKESSFLEIFQGTNWRRTLAGAVGICSQWSAGAPIVFSYSTYFFKVAGMDDPFMVTIITFVLLIISIFCSLIACEYIGRRPLLIGGCFLMCLFNIGLATSGIFHTSGANKAALACLLIWVLCYGASAGPIGFVAAGETSTPRLRAQTTSFNLGCYGAGL</sequence>
<evidence type="ECO:0000259" key="7">
    <source>
        <dbReference type="PROSITE" id="PS50850"/>
    </source>
</evidence>
<gene>
    <name evidence="8" type="ORF">CLAFUR5_04420</name>
</gene>
<feature type="transmembrane region" description="Helical" evidence="6">
    <location>
        <begin position="107"/>
        <end position="125"/>
    </location>
</feature>